<gene>
    <name evidence="9" type="ORF">ACFQ04_15505</name>
</gene>
<comment type="caution">
    <text evidence="9">The sequence shown here is derived from an EMBL/GenBank/DDBJ whole genome shotgun (WGS) entry which is preliminary data.</text>
</comment>
<keyword evidence="3 9" id="KW-0808">Transferase</keyword>
<evidence type="ECO:0000259" key="8">
    <source>
        <dbReference type="Pfam" id="PF00155"/>
    </source>
</evidence>
<protein>
    <recommendedName>
        <fullName evidence="2">8-amino-7-oxononanoate synthase</fullName>
        <ecNumber evidence="2">2.3.1.47</ecNumber>
    </recommendedName>
</protein>
<evidence type="ECO:0000256" key="3">
    <source>
        <dbReference type="ARBA" id="ARBA00022679"/>
    </source>
</evidence>
<dbReference type="RefSeq" id="WP_253648810.1">
    <property type="nucleotide sequence ID" value="NZ_BAAAMO010000006.1"/>
</dbReference>
<dbReference type="InterPro" id="IPR004839">
    <property type="entry name" value="Aminotransferase_I/II_large"/>
</dbReference>
<feature type="region of interest" description="Disordered" evidence="7">
    <location>
        <begin position="1"/>
        <end position="29"/>
    </location>
</feature>
<proteinExistence type="predicted"/>
<dbReference type="SUPFAM" id="SSF53383">
    <property type="entry name" value="PLP-dependent transferases"/>
    <property type="match status" value="1"/>
</dbReference>
<evidence type="ECO:0000256" key="6">
    <source>
        <dbReference type="ARBA" id="ARBA00047715"/>
    </source>
</evidence>
<dbReference type="InterPro" id="IPR050087">
    <property type="entry name" value="AON_synthase_class-II"/>
</dbReference>
<evidence type="ECO:0000313" key="10">
    <source>
        <dbReference type="Proteomes" id="UP001597068"/>
    </source>
</evidence>
<sequence length="406" mass="41390">MIDSPDTPAPDGSDTDGSDPGGSPSRRPDALDWLAEAARLRDAEGLHRTLTPRRAQDDLLDLASNDYLGLARDPRIVAGAARAAQRWGGGSTASRLVVGTTAAHEEFEDDLATFLGVPAALVFSSGYMANVGAVSALMGRGDLIVSDGGAHASLIDGCRLSRARVVVVDRGDHAAVREELARRTEDRALVVTDSVYSIDGAVAPVPELYAAARDHGAALLVDEAHAIGVRGPGGRGVVAEVGLSGAPDLLLTGVLSKSLGSQGGFVAGSTAVRDHMIDRARTFIFDTGLAPSAVGAASAALAVLRAEPDLADRVRDVARRLAAACGGDEPEAAVVSLVIGEPGPAVDAAARCRAEGVAVGCFRPPSVPHGTARLRLTARADLSDADVARAAAVVAAARRAAVAAVR</sequence>
<name>A0ABW3G9J9_9NOCA</name>
<dbReference type="PANTHER" id="PTHR13693:SF100">
    <property type="entry name" value="8-AMINO-7-OXONONANOATE SYNTHASE"/>
    <property type="match status" value="1"/>
</dbReference>
<dbReference type="EC" id="2.3.1.47" evidence="2"/>
<comment type="catalytic activity">
    <reaction evidence="6">
        <text>6-carboxyhexanoyl-[ACP] + L-alanine + H(+) = (8S)-8-amino-7-oxononanoate + holo-[ACP] + CO2</text>
        <dbReference type="Rhea" id="RHEA:42288"/>
        <dbReference type="Rhea" id="RHEA-COMP:9685"/>
        <dbReference type="Rhea" id="RHEA-COMP:9955"/>
        <dbReference type="ChEBI" id="CHEBI:15378"/>
        <dbReference type="ChEBI" id="CHEBI:16526"/>
        <dbReference type="ChEBI" id="CHEBI:57972"/>
        <dbReference type="ChEBI" id="CHEBI:64479"/>
        <dbReference type="ChEBI" id="CHEBI:78846"/>
        <dbReference type="ChEBI" id="CHEBI:149468"/>
        <dbReference type="EC" id="2.3.1.47"/>
    </reaction>
</comment>
<comment type="cofactor">
    <cofactor evidence="1">
        <name>pyridoxal 5'-phosphate</name>
        <dbReference type="ChEBI" id="CHEBI:597326"/>
    </cofactor>
</comment>
<evidence type="ECO:0000256" key="1">
    <source>
        <dbReference type="ARBA" id="ARBA00001933"/>
    </source>
</evidence>
<dbReference type="InterPro" id="IPR015421">
    <property type="entry name" value="PyrdxlP-dep_Trfase_major"/>
</dbReference>
<evidence type="ECO:0000313" key="9">
    <source>
        <dbReference type="EMBL" id="MFD0927145.1"/>
    </source>
</evidence>
<keyword evidence="5 9" id="KW-0012">Acyltransferase</keyword>
<dbReference type="PANTHER" id="PTHR13693">
    <property type="entry name" value="CLASS II AMINOTRANSFERASE/8-AMINO-7-OXONONANOATE SYNTHASE"/>
    <property type="match status" value="1"/>
</dbReference>
<dbReference type="InterPro" id="IPR015424">
    <property type="entry name" value="PyrdxlP-dep_Trfase"/>
</dbReference>
<evidence type="ECO:0000256" key="7">
    <source>
        <dbReference type="SAM" id="MobiDB-lite"/>
    </source>
</evidence>
<dbReference type="Gene3D" id="3.40.640.10">
    <property type="entry name" value="Type I PLP-dependent aspartate aminotransferase-like (Major domain)"/>
    <property type="match status" value="1"/>
</dbReference>
<keyword evidence="10" id="KW-1185">Reference proteome</keyword>
<evidence type="ECO:0000256" key="5">
    <source>
        <dbReference type="ARBA" id="ARBA00023315"/>
    </source>
</evidence>
<keyword evidence="4" id="KW-0663">Pyridoxal phosphate</keyword>
<dbReference type="Pfam" id="PF00155">
    <property type="entry name" value="Aminotran_1_2"/>
    <property type="match status" value="1"/>
</dbReference>
<feature type="domain" description="Aminotransferase class I/classII large" evidence="8">
    <location>
        <begin position="58"/>
        <end position="392"/>
    </location>
</feature>
<dbReference type="InterPro" id="IPR015422">
    <property type="entry name" value="PyrdxlP-dep_Trfase_small"/>
</dbReference>
<dbReference type="Gene3D" id="3.90.1150.10">
    <property type="entry name" value="Aspartate Aminotransferase, domain 1"/>
    <property type="match status" value="1"/>
</dbReference>
<reference evidence="10" key="1">
    <citation type="journal article" date="2019" name="Int. J. Syst. Evol. Microbiol.">
        <title>The Global Catalogue of Microorganisms (GCM) 10K type strain sequencing project: providing services to taxonomists for standard genome sequencing and annotation.</title>
        <authorList>
            <consortium name="The Broad Institute Genomics Platform"/>
            <consortium name="The Broad Institute Genome Sequencing Center for Infectious Disease"/>
            <person name="Wu L."/>
            <person name="Ma J."/>
        </authorList>
    </citation>
    <scope>NUCLEOTIDE SEQUENCE [LARGE SCALE GENOMIC DNA]</scope>
    <source>
        <strain evidence="10">CCUG 50873</strain>
    </source>
</reference>
<evidence type="ECO:0000256" key="4">
    <source>
        <dbReference type="ARBA" id="ARBA00022898"/>
    </source>
</evidence>
<dbReference type="Proteomes" id="UP001597068">
    <property type="component" value="Unassembled WGS sequence"/>
</dbReference>
<dbReference type="EMBL" id="JBHTIL010000002">
    <property type="protein sequence ID" value="MFD0927145.1"/>
    <property type="molecule type" value="Genomic_DNA"/>
</dbReference>
<dbReference type="GO" id="GO:0008710">
    <property type="term" value="F:8-amino-7-oxononanoate synthase activity"/>
    <property type="evidence" value="ECO:0007669"/>
    <property type="project" value="UniProtKB-EC"/>
</dbReference>
<accession>A0ABW3G9J9</accession>
<evidence type="ECO:0000256" key="2">
    <source>
        <dbReference type="ARBA" id="ARBA00013187"/>
    </source>
</evidence>
<organism evidence="9 10">
    <name type="scientific">Williamsia deligens</name>
    <dbReference type="NCBI Taxonomy" id="321325"/>
    <lineage>
        <taxon>Bacteria</taxon>
        <taxon>Bacillati</taxon>
        <taxon>Actinomycetota</taxon>
        <taxon>Actinomycetes</taxon>
        <taxon>Mycobacteriales</taxon>
        <taxon>Nocardiaceae</taxon>
        <taxon>Williamsia</taxon>
    </lineage>
</organism>